<dbReference type="Gene3D" id="3.60.10.10">
    <property type="entry name" value="Endonuclease/exonuclease/phosphatase"/>
    <property type="match status" value="1"/>
</dbReference>
<evidence type="ECO:0000313" key="3">
    <source>
        <dbReference type="Proteomes" id="UP001144805"/>
    </source>
</evidence>
<keyword evidence="2" id="KW-0255">Endonuclease</keyword>
<keyword evidence="3" id="KW-1185">Reference proteome</keyword>
<dbReference type="EMBL" id="JAPKNK010000002">
    <property type="protein sequence ID" value="MCX5568727.1"/>
    <property type="molecule type" value="Genomic_DNA"/>
</dbReference>
<dbReference type="RefSeq" id="WP_266337695.1">
    <property type="nucleotide sequence ID" value="NZ_JAPKNK010000002.1"/>
</dbReference>
<organism evidence="2 3">
    <name type="scientific">Kaistia nematophila</name>
    <dbReference type="NCBI Taxonomy" id="2994654"/>
    <lineage>
        <taxon>Bacteria</taxon>
        <taxon>Pseudomonadati</taxon>
        <taxon>Pseudomonadota</taxon>
        <taxon>Alphaproteobacteria</taxon>
        <taxon>Hyphomicrobiales</taxon>
        <taxon>Kaistiaceae</taxon>
        <taxon>Kaistia</taxon>
    </lineage>
</organism>
<dbReference type="AlphaFoldDB" id="A0A9X3IKE2"/>
<sequence>MTLRVVSLNAWGGKLHAPLMRYLANVEADILCLQEIVRTPAAHSDWLEYRDGEHILPQRTHLFEEIQAILPHHDGMFSPTARGELFDGAGTVPSEFGLATFVRASLPIIGQAMDFIHGAFSPHGWGPHPRGRNAHGVRLYSYDGDFPVTIFQLHGLRDRNGKGDTPARAAQAEALLRLIERLWHRGERLIVCGDLNLLPDSDTFEVLSRLGLVDLVTSRGFTSTRTSHYEKDGRFADYMLVTPNVEVVRFDVVAEPEVSDHCALRLDFR</sequence>
<comment type="caution">
    <text evidence="2">The sequence shown here is derived from an EMBL/GenBank/DDBJ whole genome shotgun (WGS) entry which is preliminary data.</text>
</comment>
<dbReference type="SUPFAM" id="SSF56219">
    <property type="entry name" value="DNase I-like"/>
    <property type="match status" value="1"/>
</dbReference>
<accession>A0A9X3IKE2</accession>
<name>A0A9X3IKE2_9HYPH</name>
<dbReference type="InterPro" id="IPR036691">
    <property type="entry name" value="Endo/exonu/phosph_ase_sf"/>
</dbReference>
<evidence type="ECO:0000313" key="2">
    <source>
        <dbReference type="EMBL" id="MCX5568727.1"/>
    </source>
</evidence>
<dbReference type="Proteomes" id="UP001144805">
    <property type="component" value="Unassembled WGS sequence"/>
</dbReference>
<keyword evidence="2" id="KW-0378">Hydrolase</keyword>
<evidence type="ECO:0000259" key="1">
    <source>
        <dbReference type="Pfam" id="PF03372"/>
    </source>
</evidence>
<dbReference type="InterPro" id="IPR005135">
    <property type="entry name" value="Endo/exonuclease/phosphatase"/>
</dbReference>
<keyword evidence="2" id="KW-0540">Nuclease</keyword>
<dbReference type="GO" id="GO:0004519">
    <property type="term" value="F:endonuclease activity"/>
    <property type="evidence" value="ECO:0007669"/>
    <property type="project" value="UniProtKB-KW"/>
</dbReference>
<protein>
    <submittedName>
        <fullName evidence="2">Endonuclease/exonuclease/phosphatase family protein</fullName>
    </submittedName>
</protein>
<proteinExistence type="predicted"/>
<gene>
    <name evidence="2" type="ORF">OSH07_05950</name>
</gene>
<feature type="domain" description="Endonuclease/exonuclease/phosphatase" evidence="1">
    <location>
        <begin position="7"/>
        <end position="261"/>
    </location>
</feature>
<dbReference type="Pfam" id="PF03372">
    <property type="entry name" value="Exo_endo_phos"/>
    <property type="match status" value="1"/>
</dbReference>
<reference evidence="2" key="1">
    <citation type="submission" date="2022-11" db="EMBL/GenBank/DDBJ databases">
        <title>Biodiversity and phylogenetic relationships of bacteria.</title>
        <authorList>
            <person name="Machado R.A.R."/>
            <person name="Bhat A."/>
            <person name="Loulou A."/>
            <person name="Kallel S."/>
        </authorList>
    </citation>
    <scope>NUCLEOTIDE SEQUENCE</scope>
    <source>
        <strain evidence="2">K-TC2</strain>
    </source>
</reference>